<dbReference type="OrthoDB" id="5526158at2"/>
<dbReference type="AlphaFoldDB" id="A0A553C7R2"/>
<evidence type="ECO:0000313" key="1">
    <source>
        <dbReference type="EMBL" id="TRX16516.1"/>
    </source>
</evidence>
<keyword evidence="2" id="KW-1185">Reference proteome</keyword>
<sequence length="68" mass="7647">MSFLAESQCIERSSGWCGTPPLTFSDLKGSWTKTEAVLIVTINNGIGLQNIKWKIKTLDDKTLLMERM</sequence>
<protein>
    <recommendedName>
        <fullName evidence="3">Lipocalin-like domain-containing protein</fullName>
    </recommendedName>
</protein>
<name>A0A553C7R2_9FLAO</name>
<evidence type="ECO:0000313" key="2">
    <source>
        <dbReference type="Proteomes" id="UP000318585"/>
    </source>
</evidence>
<dbReference type="EMBL" id="VJZR01000013">
    <property type="protein sequence ID" value="TRX16516.1"/>
    <property type="molecule type" value="Genomic_DNA"/>
</dbReference>
<dbReference type="RefSeq" id="WP_144071871.1">
    <property type="nucleotide sequence ID" value="NZ_VJZR01000013.1"/>
</dbReference>
<accession>A0A553C7R2</accession>
<organism evidence="1 2">
    <name type="scientific">Flavobacterium franklandianum</name>
    <dbReference type="NCBI Taxonomy" id="2594430"/>
    <lineage>
        <taxon>Bacteria</taxon>
        <taxon>Pseudomonadati</taxon>
        <taxon>Bacteroidota</taxon>
        <taxon>Flavobacteriia</taxon>
        <taxon>Flavobacteriales</taxon>
        <taxon>Flavobacteriaceae</taxon>
        <taxon>Flavobacterium</taxon>
    </lineage>
</organism>
<proteinExistence type="predicted"/>
<gene>
    <name evidence="1" type="ORF">FNW17_13155</name>
</gene>
<dbReference type="Proteomes" id="UP000318585">
    <property type="component" value="Unassembled WGS sequence"/>
</dbReference>
<reference evidence="1 2" key="1">
    <citation type="submission" date="2019-07" db="EMBL/GenBank/DDBJ databases">
        <title>Novel species of Flavobacterium.</title>
        <authorList>
            <person name="Liu Q."/>
            <person name="Xin Y.-H."/>
        </authorList>
    </citation>
    <scope>NUCLEOTIDE SEQUENCE [LARGE SCALE GENOMIC DNA]</scope>
    <source>
        <strain evidence="1 2">LB3P56</strain>
    </source>
</reference>
<evidence type="ECO:0008006" key="3">
    <source>
        <dbReference type="Google" id="ProtNLM"/>
    </source>
</evidence>
<comment type="caution">
    <text evidence="1">The sequence shown here is derived from an EMBL/GenBank/DDBJ whole genome shotgun (WGS) entry which is preliminary data.</text>
</comment>